<protein>
    <submittedName>
        <fullName evidence="5">dTDP-4-amino-4,6-dideoxygalactose transaminase</fullName>
    </submittedName>
</protein>
<dbReference type="InterPro" id="IPR015421">
    <property type="entry name" value="PyrdxlP-dep_Trfase_major"/>
</dbReference>
<dbReference type="NCBIfam" id="NF008687">
    <property type="entry name" value="PRK11706.1"/>
    <property type="match status" value="1"/>
</dbReference>
<dbReference type="SUPFAM" id="SSF53383">
    <property type="entry name" value="PLP-dependent transferases"/>
    <property type="match status" value="1"/>
</dbReference>
<evidence type="ECO:0000313" key="6">
    <source>
        <dbReference type="Proteomes" id="UP000218807"/>
    </source>
</evidence>
<dbReference type="Gene3D" id="3.40.640.10">
    <property type="entry name" value="Type I PLP-dependent aspartate aminotransferase-like (Major domain)"/>
    <property type="match status" value="1"/>
</dbReference>
<dbReference type="PANTHER" id="PTHR30244:SF34">
    <property type="entry name" value="DTDP-4-AMINO-4,6-DIDEOXYGALACTOSE TRANSAMINASE"/>
    <property type="match status" value="1"/>
</dbReference>
<evidence type="ECO:0000313" key="5">
    <source>
        <dbReference type="EMBL" id="PCK78977.1"/>
    </source>
</evidence>
<evidence type="ECO:0000256" key="1">
    <source>
        <dbReference type="ARBA" id="ARBA00037999"/>
    </source>
</evidence>
<evidence type="ECO:0000256" key="2">
    <source>
        <dbReference type="PIRSR" id="PIRSR000390-1"/>
    </source>
</evidence>
<dbReference type="Proteomes" id="UP000218807">
    <property type="component" value="Unassembled WGS sequence"/>
</dbReference>
<dbReference type="FunFam" id="3.40.640.10:FF:000037">
    <property type="entry name" value="dTDP-4-amino-4,6-dideoxygalactose transaminase"/>
    <property type="match status" value="1"/>
</dbReference>
<keyword evidence="3 4" id="KW-0663">Pyridoxal phosphate</keyword>
<dbReference type="PIRSF" id="PIRSF000390">
    <property type="entry name" value="PLP_StrS"/>
    <property type="match status" value="1"/>
</dbReference>
<feature type="active site" description="Proton acceptor" evidence="2">
    <location>
        <position position="182"/>
    </location>
</feature>
<dbReference type="InterPro" id="IPR000653">
    <property type="entry name" value="DegT/StrS_aminotransferase"/>
</dbReference>
<dbReference type="InterPro" id="IPR012749">
    <property type="entry name" value="WecE-like"/>
</dbReference>
<organism evidence="5 6">
    <name type="scientific">Rhizobium sophoriradicis</name>
    <dbReference type="NCBI Taxonomy" id="1535245"/>
    <lineage>
        <taxon>Bacteria</taxon>
        <taxon>Pseudomonadati</taxon>
        <taxon>Pseudomonadota</taxon>
        <taxon>Alphaproteobacteria</taxon>
        <taxon>Hyphomicrobiales</taxon>
        <taxon>Rhizobiaceae</taxon>
        <taxon>Rhizobium/Agrobacterium group</taxon>
        <taxon>Rhizobium</taxon>
    </lineage>
</organism>
<evidence type="ECO:0000256" key="4">
    <source>
        <dbReference type="RuleBase" id="RU004508"/>
    </source>
</evidence>
<dbReference type="NCBIfam" id="TIGR02379">
    <property type="entry name" value="ECA_wecE"/>
    <property type="match status" value="1"/>
</dbReference>
<keyword evidence="6" id="KW-1185">Reference proteome</keyword>
<sequence length="375" mass="40661">MNRVSFALPHLIGKEALYLNECLLSGQWGGDASFTKRCHGHLESLYGASTLLCHSCTAALEMAAMLLRLGPGDEVIMPSFTFVSTANAVVLRGAVPVFVDIRSDTLNIDETLIEAAITPRTKAIFVVHYAGVGCEMEPILAIASRHGLAMVEDAAQAYLASWKGRALGTFGQLATLSFHQTKNIVSGEGGALIVNDPGLVERAQIIREKGTNRSQFIRGEVAKYDWQDMGSSFLPSDLVAAVLLAQLEYAEELTRHRLSLWHAYDAIFKSAGHNGLRLPEIPADAAHNGHIYHVRFTDLERREETRRKLVAEGIGGVTHYVPLHSSPAGERYGLTGSSMAVTNETADTLLRLPLHGGLTEADIARVAGRVLELAQ</sequence>
<dbReference type="RefSeq" id="WP_096763989.1">
    <property type="nucleotide sequence ID" value="NZ_NXDM01000023.1"/>
</dbReference>
<dbReference type="Pfam" id="PF01041">
    <property type="entry name" value="DegT_DnrJ_EryC1"/>
    <property type="match status" value="1"/>
</dbReference>
<reference evidence="5 6" key="1">
    <citation type="submission" date="2017-09" db="EMBL/GenBank/DDBJ databases">
        <title>Comparative genomics of rhizobia isolated from Phaseolus vulgaris in China.</title>
        <authorList>
            <person name="Tong W."/>
        </authorList>
    </citation>
    <scope>NUCLEOTIDE SEQUENCE [LARGE SCALE GENOMIC DNA]</scope>
    <source>
        <strain evidence="5 6">L101</strain>
    </source>
</reference>
<dbReference type="PANTHER" id="PTHR30244">
    <property type="entry name" value="TRANSAMINASE"/>
    <property type="match status" value="1"/>
</dbReference>
<dbReference type="GO" id="GO:0019180">
    <property type="term" value="F:dTDP-4-amino-4,6-dideoxygalactose transaminase activity"/>
    <property type="evidence" value="ECO:0007669"/>
    <property type="project" value="TreeGrafter"/>
</dbReference>
<dbReference type="GO" id="GO:0030170">
    <property type="term" value="F:pyridoxal phosphate binding"/>
    <property type="evidence" value="ECO:0007669"/>
    <property type="project" value="TreeGrafter"/>
</dbReference>
<dbReference type="AlphaFoldDB" id="A0A2A5KPT5"/>
<accession>A0A2A5KPT5</accession>
<dbReference type="GO" id="GO:0000271">
    <property type="term" value="P:polysaccharide biosynthetic process"/>
    <property type="evidence" value="ECO:0007669"/>
    <property type="project" value="TreeGrafter"/>
</dbReference>
<proteinExistence type="inferred from homology"/>
<dbReference type="CDD" id="cd00616">
    <property type="entry name" value="AHBA_syn"/>
    <property type="match status" value="1"/>
</dbReference>
<feature type="modified residue" description="N6-(pyridoxal phosphate)lysine" evidence="3">
    <location>
        <position position="182"/>
    </location>
</feature>
<dbReference type="InterPro" id="IPR015424">
    <property type="entry name" value="PyrdxlP-dep_Trfase"/>
</dbReference>
<evidence type="ECO:0000256" key="3">
    <source>
        <dbReference type="PIRSR" id="PIRSR000390-2"/>
    </source>
</evidence>
<comment type="similarity">
    <text evidence="1 4">Belongs to the DegT/DnrJ/EryC1 family.</text>
</comment>
<dbReference type="EMBL" id="NXDM01000023">
    <property type="protein sequence ID" value="PCK78977.1"/>
    <property type="molecule type" value="Genomic_DNA"/>
</dbReference>
<gene>
    <name evidence="5" type="ORF">CPT34_21695</name>
</gene>
<name>A0A2A5KPT5_9HYPH</name>
<comment type="caution">
    <text evidence="5">The sequence shown here is derived from an EMBL/GenBank/DDBJ whole genome shotgun (WGS) entry which is preliminary data.</text>
</comment>